<gene>
    <name evidence="1" type="ORF">K3G42_017938</name>
</gene>
<name>A0ACB8GBF5_9SAUR</name>
<accession>A0ACB8GBF5</accession>
<keyword evidence="2" id="KW-1185">Reference proteome</keyword>
<reference evidence="1" key="1">
    <citation type="submission" date="2021-08" db="EMBL/GenBank/DDBJ databases">
        <title>The first chromosome-level gecko genome reveals the dynamic sex chromosomes of Neotropical dwarf geckos (Sphaerodactylidae: Sphaerodactylus).</title>
        <authorList>
            <person name="Pinto B.J."/>
            <person name="Keating S.E."/>
            <person name="Gamble T."/>
        </authorList>
    </citation>
    <scope>NUCLEOTIDE SEQUENCE</scope>
    <source>
        <strain evidence="1">TG3544</strain>
    </source>
</reference>
<evidence type="ECO:0000313" key="1">
    <source>
        <dbReference type="EMBL" id="KAH8016455.1"/>
    </source>
</evidence>
<comment type="caution">
    <text evidence="1">The sequence shown here is derived from an EMBL/GenBank/DDBJ whole genome shotgun (WGS) entry which is preliminary data.</text>
</comment>
<proteinExistence type="predicted"/>
<organism evidence="1 2">
    <name type="scientific">Sphaerodactylus townsendi</name>
    <dbReference type="NCBI Taxonomy" id="933632"/>
    <lineage>
        <taxon>Eukaryota</taxon>
        <taxon>Metazoa</taxon>
        <taxon>Chordata</taxon>
        <taxon>Craniata</taxon>
        <taxon>Vertebrata</taxon>
        <taxon>Euteleostomi</taxon>
        <taxon>Lepidosauria</taxon>
        <taxon>Squamata</taxon>
        <taxon>Bifurcata</taxon>
        <taxon>Gekkota</taxon>
        <taxon>Sphaerodactylidae</taxon>
        <taxon>Sphaerodactylus</taxon>
    </lineage>
</organism>
<evidence type="ECO:0000313" key="2">
    <source>
        <dbReference type="Proteomes" id="UP000827872"/>
    </source>
</evidence>
<dbReference type="EMBL" id="CM037614">
    <property type="protein sequence ID" value="KAH8016455.1"/>
    <property type="molecule type" value="Genomic_DNA"/>
</dbReference>
<sequence length="79" mass="8886">MGSMVPTGTSPETYLVLLETKRAIVKQAVPMGLKLPKMPAGLKRLETPVVEVRMPSPKTGTVTLWEEEYPFIVRYAFYD</sequence>
<protein>
    <submittedName>
        <fullName evidence="1">Uncharacterized protein</fullName>
    </submittedName>
</protein>
<dbReference type="Proteomes" id="UP000827872">
    <property type="component" value="Linkage Group LG01"/>
</dbReference>